<name>D0L469_GORB4</name>
<feature type="signal peptide" evidence="2">
    <location>
        <begin position="1"/>
        <end position="21"/>
    </location>
</feature>
<feature type="region of interest" description="Disordered" evidence="1">
    <location>
        <begin position="16"/>
        <end position="38"/>
    </location>
</feature>
<evidence type="ECO:0008006" key="5">
    <source>
        <dbReference type="Google" id="ProtNLM"/>
    </source>
</evidence>
<dbReference type="Gene3D" id="3.20.20.80">
    <property type="entry name" value="Glycosidases"/>
    <property type="match status" value="1"/>
</dbReference>
<evidence type="ECO:0000256" key="1">
    <source>
        <dbReference type="SAM" id="MobiDB-lite"/>
    </source>
</evidence>
<keyword evidence="2" id="KW-0732">Signal</keyword>
<dbReference type="SUPFAM" id="SSF51445">
    <property type="entry name" value="(Trans)glycosidases"/>
    <property type="match status" value="1"/>
</dbReference>
<reference evidence="3 4" key="2">
    <citation type="journal article" date="2010" name="Stand. Genomic Sci.">
        <title>Complete genome sequence of Gordonia bronchialis type strain (3410).</title>
        <authorList>
            <person name="Ivanova N."/>
            <person name="Sikorski J."/>
            <person name="Jando M."/>
            <person name="Lapidus A."/>
            <person name="Nolan M."/>
            <person name="Lucas S."/>
            <person name="Del Rio T.G."/>
            <person name="Tice H."/>
            <person name="Copeland A."/>
            <person name="Cheng J.F."/>
            <person name="Chen F."/>
            <person name="Bruce D."/>
            <person name="Goodwin L."/>
            <person name="Pitluck S."/>
            <person name="Mavromatis K."/>
            <person name="Ovchinnikova G."/>
            <person name="Pati A."/>
            <person name="Chen A."/>
            <person name="Palaniappan K."/>
            <person name="Land M."/>
            <person name="Hauser L."/>
            <person name="Chang Y.J."/>
            <person name="Jeffries C.D."/>
            <person name="Chain P."/>
            <person name="Saunders E."/>
            <person name="Han C."/>
            <person name="Detter J.C."/>
            <person name="Brettin T."/>
            <person name="Rohde M."/>
            <person name="Goker M."/>
            <person name="Bristow J."/>
            <person name="Eisen J.A."/>
            <person name="Markowitz V."/>
            <person name="Hugenholtz P."/>
            <person name="Klenk H.P."/>
            <person name="Kyrpides N.C."/>
        </authorList>
    </citation>
    <scope>NUCLEOTIDE SEQUENCE [LARGE SCALE GENOMIC DNA]</scope>
    <source>
        <strain evidence="4">ATCC 25592 / DSM 43247 / BCRC 13721 / JCM 3198 / KCTC 3076 / NBRC 16047 / NCTC 10667</strain>
    </source>
</reference>
<dbReference type="STRING" id="526226.Gbro_0982"/>
<proteinExistence type="predicted"/>
<reference evidence="4" key="1">
    <citation type="submission" date="2009-10" db="EMBL/GenBank/DDBJ databases">
        <title>The complete chromosome of Gordonia bronchialis DSM 43247.</title>
        <authorList>
            <consortium name="US DOE Joint Genome Institute (JGI-PGF)"/>
            <person name="Lucas S."/>
            <person name="Copeland A."/>
            <person name="Lapidus A."/>
            <person name="Glavina del Rio T."/>
            <person name="Dalin E."/>
            <person name="Tice H."/>
            <person name="Bruce D."/>
            <person name="Goodwin L."/>
            <person name="Pitluck S."/>
            <person name="Kyrpides N."/>
            <person name="Mavromatis K."/>
            <person name="Ivanova N."/>
            <person name="Ovchinnikova G."/>
            <person name="Saunders E."/>
            <person name="Brettin T."/>
            <person name="Detter J.C."/>
            <person name="Han C."/>
            <person name="Larimer F."/>
            <person name="Land M."/>
            <person name="Hauser L."/>
            <person name="Markowitz V."/>
            <person name="Cheng J.-F."/>
            <person name="Hugenholtz P."/>
            <person name="Woyke T."/>
            <person name="Wu D."/>
            <person name="Jando M."/>
            <person name="Schneider S."/>
            <person name="Goeker M."/>
            <person name="Klenk H.-P."/>
            <person name="Eisen J.A."/>
        </authorList>
    </citation>
    <scope>NUCLEOTIDE SEQUENCE [LARGE SCALE GENOMIC DNA]</scope>
    <source>
        <strain evidence="4">ATCC 25592 / DSM 43247 / BCRC 13721 / JCM 3198 / KCTC 3076 / NBRC 16047 / NCTC 10667</strain>
    </source>
</reference>
<gene>
    <name evidence="3" type="ordered locus">Gbro_0982</name>
</gene>
<organism evidence="3 4">
    <name type="scientific">Gordonia bronchialis (strain ATCC 25592 / DSM 43247 / BCRC 13721 / JCM 3198 / KCTC 3076 / NBRC 16047 / NCTC 10667)</name>
    <name type="common">Rhodococcus bronchialis</name>
    <dbReference type="NCBI Taxonomy" id="526226"/>
    <lineage>
        <taxon>Bacteria</taxon>
        <taxon>Bacillati</taxon>
        <taxon>Actinomycetota</taxon>
        <taxon>Actinomycetes</taxon>
        <taxon>Mycobacteriales</taxon>
        <taxon>Gordoniaceae</taxon>
        <taxon>Gordonia</taxon>
    </lineage>
</organism>
<dbReference type="EMBL" id="CP001802">
    <property type="protein sequence ID" value="ACY20293.1"/>
    <property type="molecule type" value="Genomic_DNA"/>
</dbReference>
<feature type="chain" id="PRO_5003011045" description="Beta-mannosidase" evidence="2">
    <location>
        <begin position="22"/>
        <end position="361"/>
    </location>
</feature>
<protein>
    <recommendedName>
        <fullName evidence="5">Beta-mannosidase</fullName>
    </recommendedName>
</protein>
<dbReference type="Proteomes" id="UP000001219">
    <property type="component" value="Chromosome"/>
</dbReference>
<keyword evidence="4" id="KW-1185">Reference proteome</keyword>
<evidence type="ECO:0000313" key="4">
    <source>
        <dbReference type="Proteomes" id="UP000001219"/>
    </source>
</evidence>
<dbReference type="eggNOG" id="COG3934">
    <property type="taxonomic scope" value="Bacteria"/>
</dbReference>
<evidence type="ECO:0000313" key="3">
    <source>
        <dbReference type="EMBL" id="ACY20293.1"/>
    </source>
</evidence>
<dbReference type="KEGG" id="gbr:Gbro_0982"/>
<dbReference type="AlphaFoldDB" id="D0L469"/>
<dbReference type="HOGENOM" id="CLU_760226_0_0_11"/>
<dbReference type="InterPro" id="IPR017853">
    <property type="entry name" value="GH"/>
</dbReference>
<evidence type="ECO:0000256" key="2">
    <source>
        <dbReference type="SAM" id="SignalP"/>
    </source>
</evidence>
<sequence>MCLLVLVVLVVAGCTSSQDSAGPTTSPPRTGRVQATPTGLTLDKTPWWPTGFNAYQLGTDWSVNRGCGAAVNLDDYFGRLPPRALTRFNLYSSFVVDKRTGLVNFGPLDAVIAADERHHQMLLPVLTSNEGACEDKVFKQLPWYVDGWRTTTGVGRLTYAAWLETAVTRWRGSRSIAGWELVGEPEPSMCTTSCAWQQRTCPSDAADVLRTFFDTAGAMLRSLDPTRPIFSGLVGGDQCGTADDDYGRVLASPGIDVADFHDYLSAIDASGPHGSDLPARLTQARAAGKPLVVNEIGIDAGSCLPIAARAACFRKIIADDRAAGVAGALLWAFVPDPRENECTYDIGPDDPAWRVVTDTAR</sequence>
<accession>D0L469</accession>